<gene>
    <name evidence="6" type="primary">purS</name>
    <name evidence="7" type="ORF">FD145_646</name>
</gene>
<evidence type="ECO:0000256" key="2">
    <source>
        <dbReference type="ARBA" id="ARBA00022598"/>
    </source>
</evidence>
<comment type="caution">
    <text evidence="7">The sequence shown here is derived from an EMBL/GenBank/DDBJ whole genome shotgun (WGS) entry which is preliminary data.</text>
</comment>
<dbReference type="HAMAP" id="MF_01926">
    <property type="entry name" value="PurS"/>
    <property type="match status" value="1"/>
</dbReference>
<evidence type="ECO:0000256" key="6">
    <source>
        <dbReference type="HAMAP-Rule" id="MF_01926"/>
    </source>
</evidence>
<dbReference type="NCBIfam" id="NF004630">
    <property type="entry name" value="PRK05974.1"/>
    <property type="match status" value="1"/>
</dbReference>
<keyword evidence="5 6" id="KW-0067">ATP-binding</keyword>
<evidence type="ECO:0000313" key="8">
    <source>
        <dbReference type="Proteomes" id="UP000488506"/>
    </source>
</evidence>
<dbReference type="GO" id="GO:0004642">
    <property type="term" value="F:phosphoribosylformylglycinamidine synthase activity"/>
    <property type="evidence" value="ECO:0007669"/>
    <property type="project" value="UniProtKB-UniRule"/>
</dbReference>
<dbReference type="GO" id="GO:0006189">
    <property type="term" value="P:'de novo' IMP biosynthetic process"/>
    <property type="evidence" value="ECO:0007669"/>
    <property type="project" value="UniProtKB-UniRule"/>
</dbReference>
<evidence type="ECO:0000256" key="5">
    <source>
        <dbReference type="ARBA" id="ARBA00022840"/>
    </source>
</evidence>
<keyword evidence="4 6" id="KW-0658">Purine biosynthesis</keyword>
<dbReference type="GO" id="GO:0005524">
    <property type="term" value="F:ATP binding"/>
    <property type="evidence" value="ECO:0007669"/>
    <property type="project" value="UniProtKB-UniRule"/>
</dbReference>
<comment type="subunit">
    <text evidence="6">Part of the FGAM synthase complex composed of 1 PurL, 1 PurQ and 2 PurS subunits.</text>
</comment>
<dbReference type="InterPro" id="IPR036604">
    <property type="entry name" value="PurS-like_sf"/>
</dbReference>
<accession>A0A833L1E8</accession>
<dbReference type="NCBIfam" id="TIGR00302">
    <property type="entry name" value="phosphoribosylformylglycinamidine synthase subunit PurS"/>
    <property type="match status" value="1"/>
</dbReference>
<dbReference type="Pfam" id="PF02700">
    <property type="entry name" value="PurS"/>
    <property type="match status" value="1"/>
</dbReference>
<comment type="catalytic activity">
    <reaction evidence="6">
        <text>N(2)-formyl-N(1)-(5-phospho-beta-D-ribosyl)glycinamide + L-glutamine + ATP + H2O = 2-formamido-N(1)-(5-O-phospho-beta-D-ribosyl)acetamidine + L-glutamate + ADP + phosphate + H(+)</text>
        <dbReference type="Rhea" id="RHEA:17129"/>
        <dbReference type="ChEBI" id="CHEBI:15377"/>
        <dbReference type="ChEBI" id="CHEBI:15378"/>
        <dbReference type="ChEBI" id="CHEBI:29985"/>
        <dbReference type="ChEBI" id="CHEBI:30616"/>
        <dbReference type="ChEBI" id="CHEBI:43474"/>
        <dbReference type="ChEBI" id="CHEBI:58359"/>
        <dbReference type="ChEBI" id="CHEBI:147286"/>
        <dbReference type="ChEBI" id="CHEBI:147287"/>
        <dbReference type="ChEBI" id="CHEBI:456216"/>
        <dbReference type="EC" id="6.3.5.3"/>
    </reaction>
</comment>
<protein>
    <recommendedName>
        <fullName evidence="6">Phosphoribosylformylglycinamidine synthase subunit PurS</fullName>
        <shortName evidence="6">FGAM synthase</shortName>
        <ecNumber evidence="6">6.3.5.3</ecNumber>
    </recommendedName>
    <alternativeName>
        <fullName evidence="6">Formylglycinamide ribonucleotide amidotransferase subunit III</fullName>
        <shortName evidence="6">FGAR amidotransferase III</shortName>
        <shortName evidence="6">FGAR-AT III</shortName>
    </alternativeName>
    <alternativeName>
        <fullName evidence="6">Phosphoribosylformylglycinamidine synthase subunit III</fullName>
    </alternativeName>
</protein>
<dbReference type="Proteomes" id="UP000488506">
    <property type="component" value="Unassembled WGS sequence"/>
</dbReference>
<evidence type="ECO:0000256" key="1">
    <source>
        <dbReference type="ARBA" id="ARBA00022490"/>
    </source>
</evidence>
<dbReference type="PANTHER" id="PTHR34696:SF1">
    <property type="entry name" value="PHOSPHORIBOSYLFORMYLGLYCINAMIDINE SYNTHASE SUBUNIT PURS"/>
    <property type="match status" value="1"/>
</dbReference>
<dbReference type="SUPFAM" id="SSF82697">
    <property type="entry name" value="PurS-like"/>
    <property type="match status" value="1"/>
</dbReference>
<dbReference type="UniPathway" id="UPA00074">
    <property type="reaction ID" value="UER00128"/>
</dbReference>
<proteinExistence type="inferred from homology"/>
<dbReference type="EC" id="6.3.5.3" evidence="6"/>
<dbReference type="PANTHER" id="PTHR34696">
    <property type="entry name" value="PHOSPHORIBOSYLFORMYLGLYCINAMIDINE SYNTHASE SUBUNIT PURS"/>
    <property type="match status" value="1"/>
</dbReference>
<organism evidence="7 8">
    <name type="scientific">Candidatus Saganbacteria bacterium</name>
    <dbReference type="NCBI Taxonomy" id="2575572"/>
    <lineage>
        <taxon>Bacteria</taxon>
        <taxon>Bacillati</taxon>
        <taxon>Saganbacteria</taxon>
    </lineage>
</organism>
<comment type="subcellular location">
    <subcellularLocation>
        <location evidence="6">Cytoplasm</location>
    </subcellularLocation>
</comment>
<sequence>MMFNVEIYISLKKTVADPQGATIKHALESLGHKNLLDVRMGKFIKIKINSNDKSQAEKQAVDFCQKLLANPVIEDYSIKIEEVK</sequence>
<dbReference type="GO" id="GO:0005737">
    <property type="term" value="C:cytoplasm"/>
    <property type="evidence" value="ECO:0007669"/>
    <property type="project" value="UniProtKB-SubCell"/>
</dbReference>
<evidence type="ECO:0000256" key="3">
    <source>
        <dbReference type="ARBA" id="ARBA00022741"/>
    </source>
</evidence>
<keyword evidence="1 6" id="KW-0963">Cytoplasm</keyword>
<keyword evidence="3 6" id="KW-0547">Nucleotide-binding</keyword>
<dbReference type="InterPro" id="IPR003850">
    <property type="entry name" value="PurS"/>
</dbReference>
<reference evidence="7 8" key="1">
    <citation type="submission" date="2019-12" db="EMBL/GenBank/DDBJ databases">
        <authorList>
            <person name="Wolfe R."/>
            <person name="Danczak R."/>
            <person name="Wilkins M."/>
        </authorList>
    </citation>
    <scope>NUCLEOTIDE SEQUENCE [LARGE SCALE GENOMIC DNA]</scope>
    <source>
        <strain evidence="7">X2_MaxBin.013</strain>
    </source>
</reference>
<name>A0A833L1E8_UNCSA</name>
<keyword evidence="2 6" id="KW-0436">Ligase</keyword>
<dbReference type="AlphaFoldDB" id="A0A833L1E8"/>
<dbReference type="Gene3D" id="3.30.1280.10">
    <property type="entry name" value="Phosphoribosylformylglycinamidine synthase subunit PurS"/>
    <property type="match status" value="1"/>
</dbReference>
<comment type="pathway">
    <text evidence="6">Purine metabolism; IMP biosynthesis via de novo pathway; 5-amino-1-(5-phospho-D-ribosyl)imidazole from N(2)-formyl-N(1)-(5-phospho-D-ribosyl)glycinamide: step 1/2.</text>
</comment>
<dbReference type="EMBL" id="WPAF01000008">
    <property type="protein sequence ID" value="KAF0134421.1"/>
    <property type="molecule type" value="Genomic_DNA"/>
</dbReference>
<comment type="function">
    <text evidence="6">Part of the phosphoribosylformylglycinamidine synthase complex involved in the purines biosynthetic pathway. Catalyzes the ATP-dependent conversion of formylglycinamide ribonucleotide (FGAR) and glutamine to yield formylglycinamidine ribonucleotide (FGAM) and glutamate. The FGAM synthase complex is composed of three subunits. PurQ produces an ammonia molecule by converting glutamine to glutamate. PurL transfers the ammonia molecule to FGAR to form FGAM in an ATP-dependent manner. PurS interacts with PurQ and PurL and is thought to assist in the transfer of the ammonia molecule from PurQ to PurL.</text>
</comment>
<evidence type="ECO:0000256" key="4">
    <source>
        <dbReference type="ARBA" id="ARBA00022755"/>
    </source>
</evidence>
<comment type="similarity">
    <text evidence="6">Belongs to the PurS family.</text>
</comment>
<evidence type="ECO:0000313" key="7">
    <source>
        <dbReference type="EMBL" id="KAF0134421.1"/>
    </source>
</evidence>